<dbReference type="GO" id="GO:0005737">
    <property type="term" value="C:cytoplasm"/>
    <property type="evidence" value="ECO:0007669"/>
    <property type="project" value="TreeGrafter"/>
</dbReference>
<comment type="pathway">
    <text evidence="1">Cofactor biosynthesis; thiamine diphosphate biosynthesis.</text>
</comment>
<evidence type="ECO:0000256" key="2">
    <source>
        <dbReference type="ARBA" id="ARBA00022977"/>
    </source>
</evidence>
<dbReference type="Pfam" id="PF02581">
    <property type="entry name" value="TMP-TENI"/>
    <property type="match status" value="1"/>
</dbReference>
<dbReference type="CDD" id="cd00564">
    <property type="entry name" value="TMP_TenI"/>
    <property type="match status" value="1"/>
</dbReference>
<comment type="caution">
    <text evidence="4">The sequence shown here is derived from an EMBL/GenBank/DDBJ whole genome shotgun (WGS) entry which is preliminary data.</text>
</comment>
<dbReference type="RefSeq" id="WP_102609399.1">
    <property type="nucleotide sequence ID" value="NZ_CADIKD010000001.1"/>
</dbReference>
<gene>
    <name evidence="4" type="ORF">C0Z19_08635</name>
</gene>
<dbReference type="PANTHER" id="PTHR20857">
    <property type="entry name" value="THIAMINE-PHOSPHATE PYROPHOSPHORYLASE"/>
    <property type="match status" value="1"/>
</dbReference>
<dbReference type="GO" id="GO:0004789">
    <property type="term" value="F:thiamine-phosphate diphosphorylase activity"/>
    <property type="evidence" value="ECO:0007669"/>
    <property type="project" value="TreeGrafter"/>
</dbReference>
<dbReference type="AlphaFoldDB" id="A0A2N7W897"/>
<evidence type="ECO:0000259" key="3">
    <source>
        <dbReference type="Pfam" id="PF02581"/>
    </source>
</evidence>
<dbReference type="InterPro" id="IPR036206">
    <property type="entry name" value="ThiamineP_synth_sf"/>
</dbReference>
<evidence type="ECO:0000313" key="4">
    <source>
        <dbReference type="EMBL" id="PMS25627.1"/>
    </source>
</evidence>
<keyword evidence="2" id="KW-0784">Thiamine biosynthesis</keyword>
<dbReference type="InterPro" id="IPR022998">
    <property type="entry name" value="ThiamineP_synth_TenI"/>
</dbReference>
<evidence type="ECO:0000256" key="1">
    <source>
        <dbReference type="ARBA" id="ARBA00004948"/>
    </source>
</evidence>
<dbReference type="InterPro" id="IPR013785">
    <property type="entry name" value="Aldolase_TIM"/>
</dbReference>
<proteinExistence type="predicted"/>
<keyword evidence="5" id="KW-1185">Reference proteome</keyword>
<sequence>MPIDPPLPDALLITPEPPDPAHFEWFLDRLGRALSSGIALVQLRAKTLDAVAYRELARRTCALCRRHGARIVLNGPLESLGDLDADGLHLPSARLMQLTSRPLLRPKLLSAACHSRDQLLRAQAIGVDFVTLSPVLPTRSHPGEPTLGWQQFETLAAQVTLPVYALGGMTRAMAATAHAHGAHGIAGISAFW</sequence>
<organism evidence="4 5">
    <name type="scientific">Trinickia soli</name>
    <dbReference type="NCBI Taxonomy" id="380675"/>
    <lineage>
        <taxon>Bacteria</taxon>
        <taxon>Pseudomonadati</taxon>
        <taxon>Pseudomonadota</taxon>
        <taxon>Betaproteobacteria</taxon>
        <taxon>Burkholderiales</taxon>
        <taxon>Burkholderiaceae</taxon>
        <taxon>Trinickia</taxon>
    </lineage>
</organism>
<dbReference type="GO" id="GO:0009228">
    <property type="term" value="P:thiamine biosynthetic process"/>
    <property type="evidence" value="ECO:0007669"/>
    <property type="project" value="UniProtKB-KW"/>
</dbReference>
<dbReference type="SUPFAM" id="SSF51391">
    <property type="entry name" value="Thiamin phosphate synthase"/>
    <property type="match status" value="1"/>
</dbReference>
<dbReference type="Gene3D" id="3.20.20.70">
    <property type="entry name" value="Aldolase class I"/>
    <property type="match status" value="1"/>
</dbReference>
<dbReference type="EMBL" id="PNYB01000006">
    <property type="protein sequence ID" value="PMS25627.1"/>
    <property type="molecule type" value="Genomic_DNA"/>
</dbReference>
<accession>A0A2N7W897</accession>
<dbReference type="PANTHER" id="PTHR20857:SF15">
    <property type="entry name" value="THIAMINE-PHOSPHATE SYNTHASE"/>
    <property type="match status" value="1"/>
</dbReference>
<name>A0A2N7W897_9BURK</name>
<dbReference type="Proteomes" id="UP000235347">
    <property type="component" value="Unassembled WGS sequence"/>
</dbReference>
<evidence type="ECO:0000313" key="5">
    <source>
        <dbReference type="Proteomes" id="UP000235347"/>
    </source>
</evidence>
<feature type="domain" description="Thiamine phosphate synthase/TenI" evidence="3">
    <location>
        <begin position="13"/>
        <end position="190"/>
    </location>
</feature>
<protein>
    <submittedName>
        <fullName evidence="4">Thiamine phosphate synthase</fullName>
    </submittedName>
</protein>
<reference evidence="4 5" key="1">
    <citation type="submission" date="2018-01" db="EMBL/GenBank/DDBJ databases">
        <title>Whole genome analyses suggest that Burkholderia sensu lato contains two further novel genera in the rhizoxinica-symbiotica group Mycetohabitans gen. nov., and Trinickia gen. nov.: implications for the evolution of diazotrophy and nodulation in the Burkholderiaceae.</title>
        <authorList>
            <person name="Estrada-de los Santos P."/>
            <person name="Palmer M."/>
            <person name="Chavez-Ramirez B."/>
            <person name="Beukes C."/>
            <person name="Steenkamp E.T."/>
            <person name="Hirsch A.M."/>
            <person name="Manyaka P."/>
            <person name="Maluk M."/>
            <person name="Lafos M."/>
            <person name="Crook M."/>
            <person name="Gross E."/>
            <person name="Simon M.F."/>
            <person name="Bueno dos Reis Junior F."/>
            <person name="Poole P.S."/>
            <person name="Venter S.N."/>
            <person name="James E.K."/>
        </authorList>
    </citation>
    <scope>NUCLEOTIDE SEQUENCE [LARGE SCALE GENOMIC DNA]</scope>
    <source>
        <strain evidence="4 5">GP25-8</strain>
    </source>
</reference>